<comment type="caution">
    <text evidence="1">The sequence shown here is derived from an EMBL/GenBank/DDBJ whole genome shotgun (WGS) entry which is preliminary data.</text>
</comment>
<keyword evidence="2" id="KW-1185">Reference proteome</keyword>
<dbReference type="EMBL" id="JBJXCW010000016">
    <property type="protein sequence ID" value="MFN0298483.1"/>
    <property type="molecule type" value="Genomic_DNA"/>
</dbReference>
<evidence type="ECO:0000313" key="2">
    <source>
        <dbReference type="Proteomes" id="UP001632339"/>
    </source>
</evidence>
<name>A0ABW9JZE0_9GAMM</name>
<evidence type="ECO:0008006" key="3">
    <source>
        <dbReference type="Google" id="ProtNLM"/>
    </source>
</evidence>
<organism evidence="1 2">
    <name type="scientific">Acinetobacter albensis</name>
    <dbReference type="NCBI Taxonomy" id="1673609"/>
    <lineage>
        <taxon>Bacteria</taxon>
        <taxon>Pseudomonadati</taxon>
        <taxon>Pseudomonadota</taxon>
        <taxon>Gammaproteobacteria</taxon>
        <taxon>Moraxellales</taxon>
        <taxon>Moraxellaceae</taxon>
        <taxon>Acinetobacter</taxon>
    </lineage>
</organism>
<dbReference type="Gene3D" id="2.160.10.10">
    <property type="entry name" value="Hexapeptide repeat proteins"/>
    <property type="match status" value="2"/>
</dbReference>
<dbReference type="RefSeq" id="WP_053577912.1">
    <property type="nucleotide sequence ID" value="NZ_JBJXCW010000016.1"/>
</dbReference>
<sequence>MPCYAIDGVIPVVSPKAYVHPTAVLIGDVIVEAGAYIGPFAALRAEIGENSIIGANSTVKAKARIPENSLALGSPARVIRSLAENEIAWKTKGTEEYIQLTARCLNSMHEVEPLSENSTERLTYKHFASQHVIKSNR</sequence>
<protein>
    <recommendedName>
        <fullName evidence="3">Phenylacetic acid degradation protein</fullName>
    </recommendedName>
</protein>
<dbReference type="PANTHER" id="PTHR13061">
    <property type="entry name" value="DYNACTIN SUBUNIT P25"/>
    <property type="match status" value="1"/>
</dbReference>
<proteinExistence type="predicted"/>
<accession>A0ABW9JZE0</accession>
<dbReference type="SUPFAM" id="SSF51161">
    <property type="entry name" value="Trimeric LpxA-like enzymes"/>
    <property type="match status" value="1"/>
</dbReference>
<dbReference type="Proteomes" id="UP001632339">
    <property type="component" value="Unassembled WGS sequence"/>
</dbReference>
<dbReference type="InterPro" id="IPR050484">
    <property type="entry name" value="Transf_Hexapept/Carb_Anhydrase"/>
</dbReference>
<dbReference type="PANTHER" id="PTHR13061:SF29">
    <property type="entry name" value="GAMMA CARBONIC ANHYDRASE-LIKE 1, MITOCHONDRIAL-RELATED"/>
    <property type="match status" value="1"/>
</dbReference>
<gene>
    <name evidence="1" type="ORF">ACKVE0_13255</name>
</gene>
<reference evidence="1 2" key="1">
    <citation type="submission" date="2024-12" db="EMBL/GenBank/DDBJ databases">
        <title>C001-4G Acinetobacter sp. assembled genome.</title>
        <authorList>
            <person name="D'Arcy K."/>
            <person name="Kingdon A.D.H."/>
            <person name="Breen A."/>
            <person name="Mckeown C."/>
            <person name="Allman E."/>
            <person name="Sharma P."/>
            <person name="Mcleman A."/>
            <person name="Roberts A.P."/>
        </authorList>
    </citation>
    <scope>NUCLEOTIDE SEQUENCE [LARGE SCALE GENOMIC DNA]</scope>
    <source>
        <strain evidence="1 2">C1-4G</strain>
    </source>
</reference>
<dbReference type="InterPro" id="IPR011004">
    <property type="entry name" value="Trimer_LpxA-like_sf"/>
</dbReference>
<evidence type="ECO:0000313" key="1">
    <source>
        <dbReference type="EMBL" id="MFN0298483.1"/>
    </source>
</evidence>